<dbReference type="InterPro" id="IPR018076">
    <property type="entry name" value="T2SS_GspF_dom"/>
</dbReference>
<accession>A0A2V1KBE7</accession>
<name>A0A2V1KBE7_9ACTO</name>
<dbReference type="GO" id="GO:0005886">
    <property type="term" value="C:plasma membrane"/>
    <property type="evidence" value="ECO:0007669"/>
    <property type="project" value="UniProtKB-SubCell"/>
</dbReference>
<dbReference type="RefSeq" id="WP_109092561.1">
    <property type="nucleotide sequence ID" value="NZ_CAMELQ010000038.1"/>
</dbReference>
<comment type="caution">
    <text evidence="8">The sequence shown here is derived from an EMBL/GenBank/DDBJ whole genome shotgun (WGS) entry which is preliminary data.</text>
</comment>
<keyword evidence="4 6" id="KW-1133">Transmembrane helix</keyword>
<organism evidence="8 9">
    <name type="scientific">Ancrocorticia populi</name>
    <dbReference type="NCBI Taxonomy" id="2175228"/>
    <lineage>
        <taxon>Bacteria</taxon>
        <taxon>Bacillati</taxon>
        <taxon>Actinomycetota</taxon>
        <taxon>Actinomycetes</taxon>
        <taxon>Actinomycetales</taxon>
        <taxon>Actinomycetaceae</taxon>
        <taxon>Ancrocorticia</taxon>
    </lineage>
</organism>
<dbReference type="PANTHER" id="PTHR35007">
    <property type="entry name" value="INTEGRAL MEMBRANE PROTEIN-RELATED"/>
    <property type="match status" value="1"/>
</dbReference>
<comment type="subcellular location">
    <subcellularLocation>
        <location evidence="1">Cell membrane</location>
        <topology evidence="1">Multi-pass membrane protein</topology>
    </subcellularLocation>
</comment>
<feature type="domain" description="Type II secretion system protein GspF" evidence="7">
    <location>
        <begin position="41"/>
        <end position="161"/>
    </location>
</feature>
<dbReference type="Pfam" id="PF00482">
    <property type="entry name" value="T2SSF"/>
    <property type="match status" value="1"/>
</dbReference>
<keyword evidence="3 6" id="KW-0812">Transmembrane</keyword>
<dbReference type="Proteomes" id="UP000245283">
    <property type="component" value="Unassembled WGS sequence"/>
</dbReference>
<evidence type="ECO:0000259" key="7">
    <source>
        <dbReference type="Pfam" id="PF00482"/>
    </source>
</evidence>
<sequence length="174" mass="18012">MILAITGILLVAAAYVPIGRGERRGKEVDLPLDHVDGAMAADLLGAAMRAGTSIPGALTALGTALEEEGENGLDRAAQILLTGGTWAEAWEGVPGHLQPVRNALEPAWSDGAAPLPLLTRCAETIRQSRERKAREAAAKLGTQLVMPLGLCFLPAFVVMGIVPVIASAGLSIFG</sequence>
<feature type="transmembrane region" description="Helical" evidence="6">
    <location>
        <begin position="152"/>
        <end position="173"/>
    </location>
</feature>
<protein>
    <recommendedName>
        <fullName evidence="7">Type II secretion system protein GspF domain-containing protein</fullName>
    </recommendedName>
</protein>
<dbReference type="EMBL" id="QETB01000001">
    <property type="protein sequence ID" value="PWF27061.1"/>
    <property type="molecule type" value="Genomic_DNA"/>
</dbReference>
<proteinExistence type="predicted"/>
<evidence type="ECO:0000256" key="2">
    <source>
        <dbReference type="ARBA" id="ARBA00022475"/>
    </source>
</evidence>
<dbReference type="PANTHER" id="PTHR35007:SF3">
    <property type="entry name" value="POSSIBLE CONSERVED ALANINE RICH MEMBRANE PROTEIN"/>
    <property type="match status" value="1"/>
</dbReference>
<evidence type="ECO:0000313" key="9">
    <source>
        <dbReference type="Proteomes" id="UP000245283"/>
    </source>
</evidence>
<reference evidence="9" key="1">
    <citation type="submission" date="2018-05" db="EMBL/GenBank/DDBJ databases">
        <authorList>
            <person name="Li Y."/>
        </authorList>
    </citation>
    <scope>NUCLEOTIDE SEQUENCE [LARGE SCALE GENOMIC DNA]</scope>
    <source>
        <strain evidence="9">sk1b4</strain>
    </source>
</reference>
<evidence type="ECO:0000256" key="4">
    <source>
        <dbReference type="ARBA" id="ARBA00022989"/>
    </source>
</evidence>
<gene>
    <name evidence="8" type="ORF">DD236_01230</name>
</gene>
<evidence type="ECO:0000256" key="3">
    <source>
        <dbReference type="ARBA" id="ARBA00022692"/>
    </source>
</evidence>
<evidence type="ECO:0000256" key="5">
    <source>
        <dbReference type="ARBA" id="ARBA00023136"/>
    </source>
</evidence>
<keyword evidence="9" id="KW-1185">Reference proteome</keyword>
<evidence type="ECO:0000256" key="1">
    <source>
        <dbReference type="ARBA" id="ARBA00004651"/>
    </source>
</evidence>
<dbReference type="AlphaFoldDB" id="A0A2V1KBE7"/>
<evidence type="ECO:0000256" key="6">
    <source>
        <dbReference type="SAM" id="Phobius"/>
    </source>
</evidence>
<dbReference type="OrthoDB" id="3267562at2"/>
<keyword evidence="5 6" id="KW-0472">Membrane</keyword>
<evidence type="ECO:0000313" key="8">
    <source>
        <dbReference type="EMBL" id="PWF27061.1"/>
    </source>
</evidence>
<keyword evidence="2" id="KW-1003">Cell membrane</keyword>